<dbReference type="InterPro" id="IPR029058">
    <property type="entry name" value="AB_hydrolase_fold"/>
</dbReference>
<comment type="similarity">
    <text evidence="1">Belongs to the 'GDXG' lipolytic enzyme family.</text>
</comment>
<dbReference type="GeneID" id="110782435"/>
<dbReference type="InterPro" id="IPR050466">
    <property type="entry name" value="Carboxylest/Gibb_receptor"/>
</dbReference>
<dbReference type="KEGG" id="soe:110782435"/>
<evidence type="ECO:0000256" key="2">
    <source>
        <dbReference type="ARBA" id="ARBA00022801"/>
    </source>
</evidence>
<dbReference type="SUPFAM" id="SSF53474">
    <property type="entry name" value="alpha/beta-Hydrolases"/>
    <property type="match status" value="1"/>
</dbReference>
<keyword evidence="2" id="KW-0378">Hydrolase</keyword>
<sequence length="335" mass="36880">MASTNNNLYELLNKIPNLTETLHIIPNPDGTVTRPFELYPTVPPSTATAAAAASSPSLSKDVVINSEKSTSVRIFLPRYDSLEKKKEKRRILVYVHGGGFVVASAAHPNFHDFCSYAASQLAALVVSVEYRLAPESRLPAAYDDVVEALKWIKDGKDEWIEEYGDLSSCVMMGDSAGGNIVYHAGLMVAGRVDDFKPLIFKGLVLIQPFFSGLDRTKSELKLANDHVLTLVVCDLCWEISLPVGANRSHEYCDPLNGGGSGLLDCVRELGWRVWVVSCDGDPLYDRSVKLVELMEKRGLNVKSMFCKGGEHGMFVGNPSKYKANELLDFVKDVFV</sequence>
<reference evidence="4" key="1">
    <citation type="journal article" date="2021" name="Nat. Commun.">
        <title>Genomic analyses provide insights into spinach domestication and the genetic basis of agronomic traits.</title>
        <authorList>
            <person name="Cai X."/>
            <person name="Sun X."/>
            <person name="Xu C."/>
            <person name="Sun H."/>
            <person name="Wang X."/>
            <person name="Ge C."/>
            <person name="Zhang Z."/>
            <person name="Wang Q."/>
            <person name="Fei Z."/>
            <person name="Jiao C."/>
            <person name="Wang Q."/>
        </authorList>
    </citation>
    <scope>NUCLEOTIDE SEQUENCE [LARGE SCALE GENOMIC DNA]</scope>
    <source>
        <strain evidence="4">cv. Varoflay</strain>
    </source>
</reference>
<dbReference type="InterPro" id="IPR013094">
    <property type="entry name" value="AB_hydrolase_3"/>
</dbReference>
<name>A0A9R0I453_SPIOL</name>
<dbReference type="Gene3D" id="3.40.50.1820">
    <property type="entry name" value="alpha/beta hydrolase"/>
    <property type="match status" value="1"/>
</dbReference>
<evidence type="ECO:0000313" key="4">
    <source>
        <dbReference type="Proteomes" id="UP000813463"/>
    </source>
</evidence>
<dbReference type="PANTHER" id="PTHR23024">
    <property type="entry name" value="ARYLACETAMIDE DEACETYLASE"/>
    <property type="match status" value="1"/>
</dbReference>
<keyword evidence="4" id="KW-1185">Reference proteome</keyword>
<dbReference type="Proteomes" id="UP000813463">
    <property type="component" value="Chromosome 3"/>
</dbReference>
<proteinExistence type="inferred from homology"/>
<feature type="domain" description="Alpha/beta hydrolase fold-3" evidence="3">
    <location>
        <begin position="92"/>
        <end position="314"/>
    </location>
</feature>
<gene>
    <name evidence="5" type="primary">LOC110782435</name>
</gene>
<evidence type="ECO:0000259" key="3">
    <source>
        <dbReference type="Pfam" id="PF07859"/>
    </source>
</evidence>
<dbReference type="PROSITE" id="PS01173">
    <property type="entry name" value="LIPASE_GDXG_HIS"/>
    <property type="match status" value="1"/>
</dbReference>
<evidence type="ECO:0000313" key="5">
    <source>
        <dbReference type="RefSeq" id="XP_021842278.2"/>
    </source>
</evidence>
<evidence type="ECO:0000256" key="1">
    <source>
        <dbReference type="ARBA" id="ARBA00010515"/>
    </source>
</evidence>
<reference evidence="5" key="2">
    <citation type="submission" date="2025-08" db="UniProtKB">
        <authorList>
            <consortium name="RefSeq"/>
        </authorList>
    </citation>
    <scope>IDENTIFICATION</scope>
    <source>
        <tissue evidence="5">Leaf</tissue>
    </source>
</reference>
<dbReference type="InterPro" id="IPR002168">
    <property type="entry name" value="Lipase_GDXG_HIS_AS"/>
</dbReference>
<dbReference type="Pfam" id="PF07859">
    <property type="entry name" value="Abhydrolase_3"/>
    <property type="match status" value="1"/>
</dbReference>
<organism evidence="4 5">
    <name type="scientific">Spinacia oleracea</name>
    <name type="common">Spinach</name>
    <dbReference type="NCBI Taxonomy" id="3562"/>
    <lineage>
        <taxon>Eukaryota</taxon>
        <taxon>Viridiplantae</taxon>
        <taxon>Streptophyta</taxon>
        <taxon>Embryophyta</taxon>
        <taxon>Tracheophyta</taxon>
        <taxon>Spermatophyta</taxon>
        <taxon>Magnoliopsida</taxon>
        <taxon>eudicotyledons</taxon>
        <taxon>Gunneridae</taxon>
        <taxon>Pentapetalae</taxon>
        <taxon>Caryophyllales</taxon>
        <taxon>Chenopodiaceae</taxon>
        <taxon>Chenopodioideae</taxon>
        <taxon>Anserineae</taxon>
        <taxon>Spinacia</taxon>
    </lineage>
</organism>
<dbReference type="GO" id="GO:0016787">
    <property type="term" value="F:hydrolase activity"/>
    <property type="evidence" value="ECO:0007669"/>
    <property type="project" value="UniProtKB-KW"/>
</dbReference>
<dbReference type="AlphaFoldDB" id="A0A9R0I453"/>
<dbReference type="PANTHER" id="PTHR23024:SF546">
    <property type="entry name" value="CARBOXYLESTERASE 120-RELATED"/>
    <property type="match status" value="1"/>
</dbReference>
<protein>
    <submittedName>
        <fullName evidence="5">Carboxylesterase 1-like</fullName>
    </submittedName>
</protein>
<accession>A0A9R0I453</accession>
<dbReference type="RefSeq" id="XP_021842278.2">
    <property type="nucleotide sequence ID" value="XM_021986586.2"/>
</dbReference>